<dbReference type="PIRSF" id="PIRSF000097">
    <property type="entry name" value="AKR"/>
    <property type="match status" value="1"/>
</dbReference>
<dbReference type="GO" id="GO:1990002">
    <property type="term" value="F:methylglyoxal reductase (NADPH) (acetol producing) activity"/>
    <property type="evidence" value="ECO:0007669"/>
    <property type="project" value="TreeGrafter"/>
</dbReference>
<dbReference type="EMBL" id="BMZE01000003">
    <property type="protein sequence ID" value="GHA32682.1"/>
    <property type="molecule type" value="Genomic_DNA"/>
</dbReference>
<comment type="similarity">
    <text evidence="1">Belongs to the aldo/keto reductase family.</text>
</comment>
<comment type="caution">
    <text evidence="8">The sequence shown here is derived from an EMBL/GenBank/DDBJ whole genome shotgun (WGS) entry which is preliminary data.</text>
</comment>
<evidence type="ECO:0000256" key="2">
    <source>
        <dbReference type="ARBA" id="ARBA00022857"/>
    </source>
</evidence>
<dbReference type="InterPro" id="IPR023210">
    <property type="entry name" value="NADP_OxRdtase_dom"/>
</dbReference>
<feature type="domain" description="NADP-dependent oxidoreductase" evidence="7">
    <location>
        <begin position="12"/>
        <end position="257"/>
    </location>
</feature>
<accession>A0A918SC19</accession>
<evidence type="ECO:0000256" key="1">
    <source>
        <dbReference type="ARBA" id="ARBA00007905"/>
    </source>
</evidence>
<feature type="site" description="Lowers pKa of active site Tyr" evidence="6">
    <location>
        <position position="70"/>
    </location>
</feature>
<feature type="binding site" evidence="5">
    <location>
        <position position="103"/>
    </location>
    <ligand>
        <name>substrate</name>
    </ligand>
</feature>
<keyword evidence="9" id="KW-1185">Reference proteome</keyword>
<dbReference type="Gene3D" id="3.20.20.100">
    <property type="entry name" value="NADP-dependent oxidoreductase domain"/>
    <property type="match status" value="1"/>
</dbReference>
<keyword evidence="2" id="KW-0521">NADP</keyword>
<dbReference type="PANTHER" id="PTHR43827:SF3">
    <property type="entry name" value="NADP-DEPENDENT OXIDOREDUCTASE DOMAIN-CONTAINING PROTEIN"/>
    <property type="match status" value="1"/>
</dbReference>
<feature type="active site" description="Proton donor" evidence="4">
    <location>
        <position position="45"/>
    </location>
</feature>
<dbReference type="InterPro" id="IPR036812">
    <property type="entry name" value="NAD(P)_OxRdtase_dom_sf"/>
</dbReference>
<organism evidence="8 9">
    <name type="scientific">Devosia pacifica</name>
    <dbReference type="NCBI Taxonomy" id="1335967"/>
    <lineage>
        <taxon>Bacteria</taxon>
        <taxon>Pseudomonadati</taxon>
        <taxon>Pseudomonadota</taxon>
        <taxon>Alphaproteobacteria</taxon>
        <taxon>Hyphomicrobiales</taxon>
        <taxon>Devosiaceae</taxon>
        <taxon>Devosia</taxon>
    </lineage>
</organism>
<dbReference type="Proteomes" id="UP000646579">
    <property type="component" value="Unassembled WGS sequence"/>
</dbReference>
<keyword evidence="3" id="KW-0560">Oxidoreductase</keyword>
<evidence type="ECO:0000256" key="4">
    <source>
        <dbReference type="PIRSR" id="PIRSR000097-1"/>
    </source>
</evidence>
<reference evidence="8" key="1">
    <citation type="journal article" date="2014" name="Int. J. Syst. Evol. Microbiol.">
        <title>Complete genome sequence of Corynebacterium casei LMG S-19264T (=DSM 44701T), isolated from a smear-ripened cheese.</title>
        <authorList>
            <consortium name="US DOE Joint Genome Institute (JGI-PGF)"/>
            <person name="Walter F."/>
            <person name="Albersmeier A."/>
            <person name="Kalinowski J."/>
            <person name="Ruckert C."/>
        </authorList>
    </citation>
    <scope>NUCLEOTIDE SEQUENCE</scope>
    <source>
        <strain evidence="8">KCTC 32437</strain>
    </source>
</reference>
<evidence type="ECO:0000256" key="5">
    <source>
        <dbReference type="PIRSR" id="PIRSR000097-2"/>
    </source>
</evidence>
<dbReference type="GO" id="GO:0051596">
    <property type="term" value="P:methylglyoxal catabolic process"/>
    <property type="evidence" value="ECO:0007669"/>
    <property type="project" value="TreeGrafter"/>
</dbReference>
<dbReference type="PRINTS" id="PR00069">
    <property type="entry name" value="ALDKETRDTASE"/>
</dbReference>
<dbReference type="PANTHER" id="PTHR43827">
    <property type="entry name" value="2,5-DIKETO-D-GLUCONIC ACID REDUCTASE"/>
    <property type="match status" value="1"/>
</dbReference>
<reference evidence="8" key="2">
    <citation type="submission" date="2020-09" db="EMBL/GenBank/DDBJ databases">
        <authorList>
            <person name="Sun Q."/>
            <person name="Kim S."/>
        </authorList>
    </citation>
    <scope>NUCLEOTIDE SEQUENCE</scope>
    <source>
        <strain evidence="8">KCTC 32437</strain>
    </source>
</reference>
<evidence type="ECO:0000313" key="8">
    <source>
        <dbReference type="EMBL" id="GHA32682.1"/>
    </source>
</evidence>
<evidence type="ECO:0000256" key="6">
    <source>
        <dbReference type="PIRSR" id="PIRSR000097-3"/>
    </source>
</evidence>
<dbReference type="InterPro" id="IPR020471">
    <property type="entry name" value="AKR"/>
</dbReference>
<dbReference type="Pfam" id="PF00248">
    <property type="entry name" value="Aldo_ket_red"/>
    <property type="match status" value="1"/>
</dbReference>
<gene>
    <name evidence="8" type="primary">dkgB</name>
    <name evidence="8" type="ORF">GCM10007989_31010</name>
</gene>
<dbReference type="AlphaFoldDB" id="A0A918SC19"/>
<dbReference type="SUPFAM" id="SSF51430">
    <property type="entry name" value="NAD(P)-linked oxidoreductase"/>
    <property type="match status" value="1"/>
</dbReference>
<protein>
    <submittedName>
        <fullName evidence="8">2,5-diketo-D-gluconate reductase B</fullName>
    </submittedName>
</protein>
<proteinExistence type="inferred from homology"/>
<dbReference type="PROSITE" id="PS00062">
    <property type="entry name" value="ALDOKETO_REDUCTASE_2"/>
    <property type="match status" value="1"/>
</dbReference>
<dbReference type="InterPro" id="IPR018170">
    <property type="entry name" value="Aldo/ket_reductase_CS"/>
</dbReference>
<dbReference type="PROSITE" id="PS00798">
    <property type="entry name" value="ALDOKETO_REDUCTASE_1"/>
    <property type="match status" value="1"/>
</dbReference>
<evidence type="ECO:0000256" key="3">
    <source>
        <dbReference type="ARBA" id="ARBA00023002"/>
    </source>
</evidence>
<evidence type="ECO:0000313" key="9">
    <source>
        <dbReference type="Proteomes" id="UP000646579"/>
    </source>
</evidence>
<evidence type="ECO:0000259" key="7">
    <source>
        <dbReference type="Pfam" id="PF00248"/>
    </source>
</evidence>
<dbReference type="RefSeq" id="WP_189426620.1">
    <property type="nucleotide sequence ID" value="NZ_BMZE01000003.1"/>
</dbReference>
<name>A0A918SC19_9HYPH</name>
<sequence>MTVKTVGDIPQIGYGTWQLLGEDARNGVLWALEAGYRHIDTAQGYDNEADVGRGIRDSAIPRNDIFVTTKVKPDNFGPGAMMPSVRESLDKLGVEAVDLLLLHWPSPQDQYPLETYVSQLAEIYDAGLAKRIGVSNFTRMHIDETLQLLGDRHIATNQVECHVYLQNLPIVDYCQGLNIPVTAYAPLARGKVLGDAVLKDIAATHNAGSDQIALAYLVAKGLIIIPSSSKKERIASNFAAGNITLSDAEITRIEALDKGMRLINGAHAPTGTIRNSHEQTHCFHRRQR</sequence>